<evidence type="ECO:0000313" key="6">
    <source>
        <dbReference type="Proteomes" id="UP000292274"/>
    </source>
</evidence>
<keyword evidence="2" id="KW-0547">Nucleotide-binding</keyword>
<dbReference type="SMART" id="SM00382">
    <property type="entry name" value="AAA"/>
    <property type="match status" value="1"/>
</dbReference>
<dbReference type="PROSITE" id="PS50893">
    <property type="entry name" value="ABC_TRANSPORTER_2"/>
    <property type="match status" value="1"/>
</dbReference>
<evidence type="ECO:0000256" key="3">
    <source>
        <dbReference type="ARBA" id="ARBA00022840"/>
    </source>
</evidence>
<name>A0A4R0GC37_9ACTN</name>
<dbReference type="CDD" id="cd03255">
    <property type="entry name" value="ABC_MJ0796_LolCDE_FtsE"/>
    <property type="match status" value="1"/>
</dbReference>
<dbReference type="InterPro" id="IPR017911">
    <property type="entry name" value="MacB-like_ATP-bd"/>
</dbReference>
<dbReference type="InterPro" id="IPR003593">
    <property type="entry name" value="AAA+_ATPase"/>
</dbReference>
<accession>A0A4R0GC37</accession>
<evidence type="ECO:0000256" key="1">
    <source>
        <dbReference type="ARBA" id="ARBA00022448"/>
    </source>
</evidence>
<dbReference type="GO" id="GO:0005524">
    <property type="term" value="F:ATP binding"/>
    <property type="evidence" value="ECO:0007669"/>
    <property type="project" value="UniProtKB-KW"/>
</dbReference>
<dbReference type="SUPFAM" id="SSF52540">
    <property type="entry name" value="P-loop containing nucleoside triphosphate hydrolases"/>
    <property type="match status" value="1"/>
</dbReference>
<dbReference type="GO" id="GO:0016887">
    <property type="term" value="F:ATP hydrolysis activity"/>
    <property type="evidence" value="ECO:0007669"/>
    <property type="project" value="InterPro"/>
</dbReference>
<dbReference type="AlphaFoldDB" id="A0A4R0GC37"/>
<evidence type="ECO:0000259" key="4">
    <source>
        <dbReference type="PROSITE" id="PS50893"/>
    </source>
</evidence>
<keyword evidence="3 5" id="KW-0067">ATP-binding</keyword>
<evidence type="ECO:0000313" key="5">
    <source>
        <dbReference type="EMBL" id="TCB94436.1"/>
    </source>
</evidence>
<sequence length="228" mass="23971">MNMAIAVEIRNVHLSYNTGRKRVDVFSGASLTISEHTVTAIVGPSGGGKSSLLNLVSGIARPDQGVVNVLGTELSALDDSHLADFRAANVGFVFQAFHLVPHIDAATNVALPLLLAGESRRSAVRQASDALDRIGLGARASHRPYQLSGGEQQRVAIARALITNPRLLLADEPTGSLDEQSADVVLDLLLQSATDRTVLLCTHDESVAAKANSVVRVTQDQVGLVAGL</sequence>
<reference evidence="5 6" key="1">
    <citation type="submission" date="2019-02" db="EMBL/GenBank/DDBJ databases">
        <title>Jishengella sp. nov., isolated from a root of Zingiber montanum.</title>
        <authorList>
            <person name="Kuncharoen N."/>
            <person name="Kudo T."/>
            <person name="Masahiro Y."/>
            <person name="Ohkuma M."/>
            <person name="Tanasupawat S."/>
        </authorList>
    </citation>
    <scope>NUCLEOTIDE SEQUENCE [LARGE SCALE GENOMIC DNA]</scope>
    <source>
        <strain evidence="5 6">PLAI 1-1</strain>
    </source>
</reference>
<dbReference type="InterPro" id="IPR003439">
    <property type="entry name" value="ABC_transporter-like_ATP-bd"/>
</dbReference>
<keyword evidence="1" id="KW-0813">Transport</keyword>
<dbReference type="GO" id="GO:0005886">
    <property type="term" value="C:plasma membrane"/>
    <property type="evidence" value="ECO:0007669"/>
    <property type="project" value="TreeGrafter"/>
</dbReference>
<gene>
    <name evidence="5" type="ORF">E0H26_21160</name>
</gene>
<proteinExistence type="predicted"/>
<dbReference type="InterPro" id="IPR015854">
    <property type="entry name" value="ABC_transpr_LolD-like"/>
</dbReference>
<dbReference type="PANTHER" id="PTHR24220:SF659">
    <property type="entry name" value="TRANSPORTER, PUTATIVE-RELATED"/>
    <property type="match status" value="1"/>
</dbReference>
<dbReference type="GO" id="GO:0022857">
    <property type="term" value="F:transmembrane transporter activity"/>
    <property type="evidence" value="ECO:0007669"/>
    <property type="project" value="TreeGrafter"/>
</dbReference>
<feature type="domain" description="ABC transporter" evidence="4">
    <location>
        <begin position="7"/>
        <end position="228"/>
    </location>
</feature>
<comment type="caution">
    <text evidence="5">The sequence shown here is derived from an EMBL/GenBank/DDBJ whole genome shotgun (WGS) entry which is preliminary data.</text>
</comment>
<dbReference type="OrthoDB" id="3176024at2"/>
<dbReference type="PANTHER" id="PTHR24220">
    <property type="entry name" value="IMPORT ATP-BINDING PROTEIN"/>
    <property type="match status" value="1"/>
</dbReference>
<protein>
    <submittedName>
        <fullName evidence="5">ABC transporter ATP-binding protein</fullName>
    </submittedName>
</protein>
<dbReference type="EMBL" id="SJJR01000016">
    <property type="protein sequence ID" value="TCB94436.1"/>
    <property type="molecule type" value="Genomic_DNA"/>
</dbReference>
<dbReference type="Pfam" id="PF00005">
    <property type="entry name" value="ABC_tran"/>
    <property type="match status" value="1"/>
</dbReference>
<keyword evidence="6" id="KW-1185">Reference proteome</keyword>
<dbReference type="PROSITE" id="PS00211">
    <property type="entry name" value="ABC_TRANSPORTER_1"/>
    <property type="match status" value="1"/>
</dbReference>
<dbReference type="Gene3D" id="3.40.50.300">
    <property type="entry name" value="P-loop containing nucleotide triphosphate hydrolases"/>
    <property type="match status" value="1"/>
</dbReference>
<dbReference type="InterPro" id="IPR017871">
    <property type="entry name" value="ABC_transporter-like_CS"/>
</dbReference>
<organism evidence="5 6">
    <name type="scientific">Micromonospora zingiberis</name>
    <dbReference type="NCBI Taxonomy" id="2053011"/>
    <lineage>
        <taxon>Bacteria</taxon>
        <taxon>Bacillati</taxon>
        <taxon>Actinomycetota</taxon>
        <taxon>Actinomycetes</taxon>
        <taxon>Micromonosporales</taxon>
        <taxon>Micromonosporaceae</taxon>
        <taxon>Micromonospora</taxon>
    </lineage>
</organism>
<dbReference type="Proteomes" id="UP000292274">
    <property type="component" value="Unassembled WGS sequence"/>
</dbReference>
<evidence type="ECO:0000256" key="2">
    <source>
        <dbReference type="ARBA" id="ARBA00022741"/>
    </source>
</evidence>
<dbReference type="InterPro" id="IPR027417">
    <property type="entry name" value="P-loop_NTPase"/>
</dbReference>